<evidence type="ECO:0000256" key="1">
    <source>
        <dbReference type="ARBA" id="ARBA00010990"/>
    </source>
</evidence>
<dbReference type="GO" id="GO:0019878">
    <property type="term" value="P:lysine biosynthetic process via aminoadipic acid"/>
    <property type="evidence" value="ECO:0007669"/>
    <property type="project" value="TreeGrafter"/>
</dbReference>
<keyword evidence="6" id="KW-1185">Reference proteome</keyword>
<keyword evidence="2 4" id="KW-0808">Transferase</keyword>
<accession>A0A3A9WBU0</accession>
<dbReference type="OrthoDB" id="190168at2"/>
<dbReference type="PANTHER" id="PTHR12215:SF10">
    <property type="entry name" value="L-AMINOADIPATE-SEMIALDEHYDE DEHYDROGENASE-PHOSPHOPANTETHEINYL TRANSFERASE"/>
    <property type="match status" value="1"/>
</dbReference>
<dbReference type="GO" id="GO:0005829">
    <property type="term" value="C:cytosol"/>
    <property type="evidence" value="ECO:0007669"/>
    <property type="project" value="TreeGrafter"/>
</dbReference>
<dbReference type="Proteomes" id="UP000268652">
    <property type="component" value="Unassembled WGS sequence"/>
</dbReference>
<dbReference type="PANTHER" id="PTHR12215">
    <property type="entry name" value="PHOSPHOPANTETHEINE TRANSFERASE"/>
    <property type="match status" value="1"/>
</dbReference>
<dbReference type="SUPFAM" id="SSF56214">
    <property type="entry name" value="4'-phosphopantetheinyl transferase"/>
    <property type="match status" value="2"/>
</dbReference>
<dbReference type="AlphaFoldDB" id="A0A3A9WBU0"/>
<name>A0A3A9WBU0_9ACTN</name>
<comment type="similarity">
    <text evidence="1">Belongs to the P-Pant transferase superfamily. Gsp/Sfp/HetI/AcpT family.</text>
</comment>
<reference evidence="6 7" key="1">
    <citation type="submission" date="2018-09" db="EMBL/GenBank/DDBJ databases">
        <title>Streptomyces sp. nov. DS1-2, an endophytic actinomycete isolated from roots of Dendrobium scabrilingue.</title>
        <authorList>
            <person name="Kuncharoen N."/>
            <person name="Kudo T."/>
            <person name="Ohkuma M."/>
            <person name="Yuki M."/>
            <person name="Tanasupawat S."/>
        </authorList>
    </citation>
    <scope>NUCLEOTIDE SEQUENCE [LARGE SCALE GENOMIC DNA]</scope>
    <source>
        <strain evidence="4 7">AZ1-7</strain>
        <strain evidence="5 6">DS1-2</strain>
    </source>
</reference>
<proteinExistence type="inferred from homology"/>
<evidence type="ECO:0000313" key="4">
    <source>
        <dbReference type="EMBL" id="RKN05096.1"/>
    </source>
</evidence>
<dbReference type="GO" id="GO:0008897">
    <property type="term" value="F:holo-[acyl-carrier-protein] synthase activity"/>
    <property type="evidence" value="ECO:0007669"/>
    <property type="project" value="InterPro"/>
</dbReference>
<dbReference type="InterPro" id="IPR037143">
    <property type="entry name" value="4-PPantetheinyl_Trfase_dom_sf"/>
</dbReference>
<dbReference type="Gene3D" id="3.90.470.20">
    <property type="entry name" value="4'-phosphopantetheinyl transferase domain"/>
    <property type="match status" value="1"/>
</dbReference>
<gene>
    <name evidence="5" type="ORF">D7318_25745</name>
    <name evidence="4" type="ORF">D7319_26380</name>
</gene>
<feature type="domain" description="4'-phosphopantetheinyl transferase" evidence="3">
    <location>
        <begin position="115"/>
        <end position="182"/>
    </location>
</feature>
<dbReference type="Proteomes" id="UP000275024">
    <property type="component" value="Unassembled WGS sequence"/>
</dbReference>
<evidence type="ECO:0000256" key="2">
    <source>
        <dbReference type="ARBA" id="ARBA00022679"/>
    </source>
</evidence>
<evidence type="ECO:0000313" key="5">
    <source>
        <dbReference type="EMBL" id="RKN16422.1"/>
    </source>
</evidence>
<dbReference type="GO" id="GO:0000287">
    <property type="term" value="F:magnesium ion binding"/>
    <property type="evidence" value="ECO:0007669"/>
    <property type="project" value="InterPro"/>
</dbReference>
<dbReference type="Pfam" id="PF01648">
    <property type="entry name" value="ACPS"/>
    <property type="match status" value="1"/>
</dbReference>
<dbReference type="InterPro" id="IPR050559">
    <property type="entry name" value="P-Pant_transferase_sf"/>
</dbReference>
<evidence type="ECO:0000313" key="7">
    <source>
        <dbReference type="Proteomes" id="UP000275024"/>
    </source>
</evidence>
<evidence type="ECO:0000313" key="6">
    <source>
        <dbReference type="Proteomes" id="UP000268652"/>
    </source>
</evidence>
<protein>
    <submittedName>
        <fullName evidence="4">4'-phosphopantetheinyl transferase superfamily protein</fullName>
    </submittedName>
</protein>
<dbReference type="RefSeq" id="WP_120699603.1">
    <property type="nucleotide sequence ID" value="NZ_RBDX01000029.1"/>
</dbReference>
<dbReference type="EMBL" id="RBDY01000027">
    <property type="protein sequence ID" value="RKN16422.1"/>
    <property type="molecule type" value="Genomic_DNA"/>
</dbReference>
<organism evidence="4 7">
    <name type="scientific">Streptomyces radicis</name>
    <dbReference type="NCBI Taxonomy" id="1750517"/>
    <lineage>
        <taxon>Bacteria</taxon>
        <taxon>Bacillati</taxon>
        <taxon>Actinomycetota</taxon>
        <taxon>Actinomycetes</taxon>
        <taxon>Kitasatosporales</taxon>
        <taxon>Streptomycetaceae</taxon>
        <taxon>Streptomyces</taxon>
    </lineage>
</organism>
<comment type="caution">
    <text evidence="4">The sequence shown here is derived from an EMBL/GenBank/DDBJ whole genome shotgun (WGS) entry which is preliminary data.</text>
</comment>
<dbReference type="EMBL" id="RBDX01000029">
    <property type="protein sequence ID" value="RKN05096.1"/>
    <property type="molecule type" value="Genomic_DNA"/>
</dbReference>
<evidence type="ECO:0000259" key="3">
    <source>
        <dbReference type="Pfam" id="PF01648"/>
    </source>
</evidence>
<sequence length="248" mass="26137">MIPPPGECHLWLAPVRPRAGWLRLLDPAERERADRLDGTPAGEVFVTSRGAQRLVGSRYLGVPPETVRTDRSCPHCVGAAHGRPRFVGPRGAGLDYSVSHTERWLLMAVTGGGLVGVDIEDLAAVPDAGGLARAALTPGERARWAGLPEAERDAWLLSAWTRKEAAMKLTGLGLRASPRGLDVSGPTVAADGVPRWPAGPVRLYSLSAPAGHVAALATTAPLGALRRFALPEAPAPRERVGRTTAECG</sequence>
<dbReference type="InterPro" id="IPR008278">
    <property type="entry name" value="4-PPantetheinyl_Trfase_dom"/>
</dbReference>